<evidence type="ECO:0000256" key="5">
    <source>
        <dbReference type="ARBA" id="ARBA00022741"/>
    </source>
</evidence>
<comment type="catalytic activity">
    <reaction evidence="11">
        <text>L-seryl-[protein] + ATP = O-phospho-L-seryl-[protein] + ADP + H(+)</text>
        <dbReference type="Rhea" id="RHEA:17989"/>
        <dbReference type="Rhea" id="RHEA-COMP:9863"/>
        <dbReference type="Rhea" id="RHEA-COMP:11604"/>
        <dbReference type="ChEBI" id="CHEBI:15378"/>
        <dbReference type="ChEBI" id="CHEBI:29999"/>
        <dbReference type="ChEBI" id="CHEBI:30616"/>
        <dbReference type="ChEBI" id="CHEBI:83421"/>
        <dbReference type="ChEBI" id="CHEBI:456216"/>
        <dbReference type="EC" id="2.7.11.1"/>
    </reaction>
</comment>
<gene>
    <name evidence="13" type="ORF">PHJA_002909800</name>
</gene>
<proteinExistence type="predicted"/>
<keyword evidence="9" id="KW-0449">Lipoprotein</keyword>
<keyword evidence="8" id="KW-0472">Membrane</keyword>
<comment type="subcellular location">
    <subcellularLocation>
        <location evidence="1">Cell membrane</location>
        <topology evidence="1">Lipid-anchor</topology>
    </subcellularLocation>
</comment>
<dbReference type="GO" id="GO:0005524">
    <property type="term" value="F:ATP binding"/>
    <property type="evidence" value="ECO:0007669"/>
    <property type="project" value="UniProtKB-KW"/>
</dbReference>
<organism evidence="13 14">
    <name type="scientific">Phtheirospermum japonicum</name>
    <dbReference type="NCBI Taxonomy" id="374723"/>
    <lineage>
        <taxon>Eukaryota</taxon>
        <taxon>Viridiplantae</taxon>
        <taxon>Streptophyta</taxon>
        <taxon>Embryophyta</taxon>
        <taxon>Tracheophyta</taxon>
        <taxon>Spermatophyta</taxon>
        <taxon>Magnoliopsida</taxon>
        <taxon>eudicotyledons</taxon>
        <taxon>Gunneridae</taxon>
        <taxon>Pentapetalae</taxon>
        <taxon>asterids</taxon>
        <taxon>lamiids</taxon>
        <taxon>Lamiales</taxon>
        <taxon>Orobanchaceae</taxon>
        <taxon>Orobanchaceae incertae sedis</taxon>
        <taxon>Phtheirospermum</taxon>
    </lineage>
</organism>
<dbReference type="PROSITE" id="PS50011">
    <property type="entry name" value="PROTEIN_KINASE_DOM"/>
    <property type="match status" value="1"/>
</dbReference>
<evidence type="ECO:0000256" key="6">
    <source>
        <dbReference type="ARBA" id="ARBA00022777"/>
    </source>
</evidence>
<feature type="domain" description="Protein kinase" evidence="12">
    <location>
        <begin position="1"/>
        <end position="143"/>
    </location>
</feature>
<keyword evidence="6 13" id="KW-0418">Kinase</keyword>
<dbReference type="GO" id="GO:0005886">
    <property type="term" value="C:plasma membrane"/>
    <property type="evidence" value="ECO:0007669"/>
    <property type="project" value="UniProtKB-SubCell"/>
</dbReference>
<dbReference type="Gene3D" id="1.10.510.10">
    <property type="entry name" value="Transferase(Phosphotransferase) domain 1"/>
    <property type="match status" value="1"/>
</dbReference>
<keyword evidence="14" id="KW-1185">Reference proteome</keyword>
<evidence type="ECO:0000256" key="10">
    <source>
        <dbReference type="ARBA" id="ARBA00047899"/>
    </source>
</evidence>
<dbReference type="EMBL" id="BMAC01001651">
    <property type="protein sequence ID" value="GFQ07657.1"/>
    <property type="molecule type" value="Genomic_DNA"/>
</dbReference>
<evidence type="ECO:0000256" key="7">
    <source>
        <dbReference type="ARBA" id="ARBA00022840"/>
    </source>
</evidence>
<dbReference type="Pfam" id="PF07714">
    <property type="entry name" value="PK_Tyr_Ser-Thr"/>
    <property type="match status" value="1"/>
</dbReference>
<comment type="caution">
    <text evidence="13">The sequence shown here is derived from an EMBL/GenBank/DDBJ whole genome shotgun (WGS) entry which is preliminary data.</text>
</comment>
<evidence type="ECO:0000256" key="3">
    <source>
        <dbReference type="ARBA" id="ARBA00022527"/>
    </source>
</evidence>
<dbReference type="PANTHER" id="PTHR47985:SF44">
    <property type="entry name" value="SERINE_THREONINE-PROTEIN KINASE PBS1"/>
    <property type="match status" value="1"/>
</dbReference>
<evidence type="ECO:0000313" key="14">
    <source>
        <dbReference type="Proteomes" id="UP000653305"/>
    </source>
</evidence>
<keyword evidence="7" id="KW-0067">ATP-binding</keyword>
<evidence type="ECO:0000313" key="13">
    <source>
        <dbReference type="EMBL" id="GFQ07657.1"/>
    </source>
</evidence>
<name>A0A830D7G4_9LAMI</name>
<evidence type="ECO:0000256" key="11">
    <source>
        <dbReference type="ARBA" id="ARBA00048679"/>
    </source>
</evidence>
<keyword evidence="4" id="KW-0808">Transferase</keyword>
<dbReference type="Proteomes" id="UP000653305">
    <property type="component" value="Unassembled WGS sequence"/>
</dbReference>
<accession>A0A830D7G4</accession>
<reference evidence="13" key="1">
    <citation type="submission" date="2020-07" db="EMBL/GenBank/DDBJ databases">
        <title>Ethylene signaling mediates host invasion by parasitic plants.</title>
        <authorList>
            <person name="Yoshida S."/>
        </authorList>
    </citation>
    <scope>NUCLEOTIDE SEQUENCE</scope>
    <source>
        <strain evidence="13">Okayama</strain>
    </source>
</reference>
<dbReference type="EC" id="2.7.11.1" evidence="2"/>
<dbReference type="GO" id="GO:0004674">
    <property type="term" value="F:protein serine/threonine kinase activity"/>
    <property type="evidence" value="ECO:0007669"/>
    <property type="project" value="UniProtKB-KW"/>
</dbReference>
<dbReference type="InterPro" id="IPR001245">
    <property type="entry name" value="Ser-Thr/Tyr_kinase_cat_dom"/>
</dbReference>
<comment type="catalytic activity">
    <reaction evidence="10">
        <text>L-threonyl-[protein] + ATP = O-phospho-L-threonyl-[protein] + ADP + H(+)</text>
        <dbReference type="Rhea" id="RHEA:46608"/>
        <dbReference type="Rhea" id="RHEA-COMP:11060"/>
        <dbReference type="Rhea" id="RHEA-COMP:11605"/>
        <dbReference type="ChEBI" id="CHEBI:15378"/>
        <dbReference type="ChEBI" id="CHEBI:30013"/>
        <dbReference type="ChEBI" id="CHEBI:30616"/>
        <dbReference type="ChEBI" id="CHEBI:61977"/>
        <dbReference type="ChEBI" id="CHEBI:456216"/>
        <dbReference type="EC" id="2.7.11.1"/>
    </reaction>
</comment>
<protein>
    <recommendedName>
        <fullName evidence="2">non-specific serine/threonine protein kinase</fullName>
        <ecNumber evidence="2">2.7.11.1</ecNumber>
    </recommendedName>
</protein>
<sequence>MALGSLYDQLQAGQRQALDWGTRMKIACGVAKALSYLHYEATNPAIYGDLKSSNILLDNEFNAKISDFGTAKSVNFNRESHVTNTTVIRVLGPPHYWAPERAASGELSLKSDVYNFGMILLEIISGDVVPFNKTYVHEVTISN</sequence>
<dbReference type="AlphaFoldDB" id="A0A830D7G4"/>
<dbReference type="OrthoDB" id="4062651at2759"/>
<evidence type="ECO:0000256" key="9">
    <source>
        <dbReference type="ARBA" id="ARBA00023288"/>
    </source>
</evidence>
<dbReference type="FunFam" id="1.10.510.10:FF:001023">
    <property type="entry name" value="Os07g0541700 protein"/>
    <property type="match status" value="1"/>
</dbReference>
<dbReference type="InterPro" id="IPR011009">
    <property type="entry name" value="Kinase-like_dom_sf"/>
</dbReference>
<dbReference type="PANTHER" id="PTHR47985">
    <property type="entry name" value="OS07G0668900 PROTEIN"/>
    <property type="match status" value="1"/>
</dbReference>
<dbReference type="InterPro" id="IPR000719">
    <property type="entry name" value="Prot_kinase_dom"/>
</dbReference>
<evidence type="ECO:0000256" key="8">
    <source>
        <dbReference type="ARBA" id="ARBA00023136"/>
    </source>
</evidence>
<evidence type="ECO:0000256" key="2">
    <source>
        <dbReference type="ARBA" id="ARBA00012513"/>
    </source>
</evidence>
<keyword evidence="3" id="KW-0723">Serine/threonine-protein kinase</keyword>
<keyword evidence="5" id="KW-0547">Nucleotide-binding</keyword>
<evidence type="ECO:0000256" key="1">
    <source>
        <dbReference type="ARBA" id="ARBA00004193"/>
    </source>
</evidence>
<dbReference type="SUPFAM" id="SSF56112">
    <property type="entry name" value="Protein kinase-like (PK-like)"/>
    <property type="match status" value="1"/>
</dbReference>
<evidence type="ECO:0000256" key="4">
    <source>
        <dbReference type="ARBA" id="ARBA00022679"/>
    </source>
</evidence>
<evidence type="ECO:0000259" key="12">
    <source>
        <dbReference type="PROSITE" id="PS50011"/>
    </source>
</evidence>